<keyword evidence="8" id="KW-0051">Antiviral defense</keyword>
<reference evidence="10 11" key="1">
    <citation type="submission" date="2018-10" db="EMBL/GenBank/DDBJ databases">
        <authorList>
            <person name="Criscuolo A."/>
        </authorList>
    </citation>
    <scope>NUCLEOTIDE SEQUENCE [LARGE SCALE GENOMIC DNA]</scope>
    <source>
        <strain evidence="10">DnA1</strain>
    </source>
</reference>
<dbReference type="InterPro" id="IPR027417">
    <property type="entry name" value="P-loop_NTPase"/>
</dbReference>
<dbReference type="Pfam" id="PF22590">
    <property type="entry name" value="Cas3-like_C_2"/>
    <property type="match status" value="1"/>
</dbReference>
<dbReference type="GO" id="GO:0005524">
    <property type="term" value="F:ATP binding"/>
    <property type="evidence" value="ECO:0007669"/>
    <property type="project" value="UniProtKB-KW"/>
</dbReference>
<evidence type="ECO:0000256" key="8">
    <source>
        <dbReference type="ARBA" id="ARBA00023118"/>
    </source>
</evidence>
<dbReference type="SUPFAM" id="SSF52540">
    <property type="entry name" value="P-loop containing nucleoside triphosphate hydrolases"/>
    <property type="match status" value="1"/>
</dbReference>
<keyword evidence="6 10" id="KW-0347">Helicase</keyword>
<dbReference type="RefSeq" id="WP_124078566.1">
    <property type="nucleotide sequence ID" value="NZ_UWPJ01000011.1"/>
</dbReference>
<dbReference type="InterPro" id="IPR038257">
    <property type="entry name" value="CRISPR-assoc_Cas3_HD_sf"/>
</dbReference>
<dbReference type="InterPro" id="IPR054712">
    <property type="entry name" value="Cas3-like_dom"/>
</dbReference>
<dbReference type="Pfam" id="PF21802">
    <property type="entry name" value="Cas3-like_C"/>
    <property type="match status" value="1"/>
</dbReference>
<proteinExistence type="inferred from homology"/>
<dbReference type="Pfam" id="PF21384">
    <property type="entry name" value="Cas3_I-F_Cas2"/>
    <property type="match status" value="1"/>
</dbReference>
<accession>A0A3P4B0Z2</accession>
<evidence type="ECO:0000256" key="2">
    <source>
        <dbReference type="ARBA" id="ARBA00009046"/>
    </source>
</evidence>
<dbReference type="OrthoDB" id="220028at2"/>
<evidence type="ECO:0000256" key="6">
    <source>
        <dbReference type="ARBA" id="ARBA00022806"/>
    </source>
</evidence>
<keyword evidence="3" id="KW-0479">Metal-binding</keyword>
<dbReference type="EMBL" id="UWPJ01000011">
    <property type="protein sequence ID" value="VCU69226.1"/>
    <property type="molecule type" value="Genomic_DNA"/>
</dbReference>
<dbReference type="GO" id="GO:0051607">
    <property type="term" value="P:defense response to virus"/>
    <property type="evidence" value="ECO:0007669"/>
    <property type="project" value="UniProtKB-KW"/>
</dbReference>
<comment type="similarity">
    <text evidence="2">In the central section; belongs to the CRISPR-associated helicase Cas3 family.</text>
</comment>
<dbReference type="Gene3D" id="3.40.50.300">
    <property type="entry name" value="P-loop containing nucleotide triphosphate hydrolases"/>
    <property type="match status" value="1"/>
</dbReference>
<dbReference type="InterPro" id="IPR048823">
    <property type="entry name" value="Cas3_I-F_Cas2"/>
</dbReference>
<dbReference type="GO" id="GO:0046872">
    <property type="term" value="F:metal ion binding"/>
    <property type="evidence" value="ECO:0007669"/>
    <property type="project" value="UniProtKB-KW"/>
</dbReference>
<comment type="similarity">
    <text evidence="1">In the N-terminal section; belongs to the CRISPR-associated nuclease Cas3-HD family.</text>
</comment>
<dbReference type="PROSITE" id="PS51643">
    <property type="entry name" value="HD_CAS3"/>
    <property type="match status" value="1"/>
</dbReference>
<dbReference type="EC" id="3.1.-.-" evidence="10"/>
<evidence type="ECO:0000256" key="7">
    <source>
        <dbReference type="ARBA" id="ARBA00022840"/>
    </source>
</evidence>
<dbReference type="InterPro" id="IPR048824">
    <property type="entry name" value="Cas3-like_C"/>
</dbReference>
<evidence type="ECO:0000256" key="3">
    <source>
        <dbReference type="ARBA" id="ARBA00022723"/>
    </source>
</evidence>
<dbReference type="NCBIfam" id="TIGR02562">
    <property type="entry name" value="cas3_yersinia"/>
    <property type="match status" value="1"/>
</dbReference>
<evidence type="ECO:0000259" key="9">
    <source>
        <dbReference type="PROSITE" id="PS51643"/>
    </source>
</evidence>
<evidence type="ECO:0000256" key="1">
    <source>
        <dbReference type="ARBA" id="ARBA00006847"/>
    </source>
</evidence>
<organism evidence="10 11">
    <name type="scientific">Pigmentiphaga humi</name>
    <dbReference type="NCBI Taxonomy" id="2478468"/>
    <lineage>
        <taxon>Bacteria</taxon>
        <taxon>Pseudomonadati</taxon>
        <taxon>Pseudomonadota</taxon>
        <taxon>Betaproteobacteria</taxon>
        <taxon>Burkholderiales</taxon>
        <taxon>Alcaligenaceae</taxon>
        <taxon>Pigmentiphaga</taxon>
    </lineage>
</organism>
<keyword evidence="11" id="KW-1185">Reference proteome</keyword>
<gene>
    <name evidence="10" type="primary">cas3</name>
    <name evidence="10" type="ORF">PIGHUM_01286</name>
</gene>
<dbReference type="GO" id="GO:0016787">
    <property type="term" value="F:hydrolase activity"/>
    <property type="evidence" value="ECO:0007669"/>
    <property type="project" value="UniProtKB-KW"/>
</dbReference>
<sequence length="1125" mass="127430">MNVLLVSQCSKRAIVETRRILDQFAERRGDRTWQTSITQAGLDTLRRLLRKTARKNTAVACHWIRGRDHSELLWIVGDTRQFNENGATPTNMTRRKVLRNEDENDWHTLPWIQALSALGSLLHDLGKASQAFQDRLRSSGPITRNLYRHEWVSVRQFQAFVGSDDDAGWLRRLADPDGWQLDDWCVERKRLRDGLDPDADANKPFAHLPPLASAVAWLILTHHRLPILPQASPTESSSETRVQGFQVSMLDEILKQIGPSWNERVEAADAESVRSYWYFPHGLPVTEPSWRKRAARLAKRLIDLRARHPDQSCLENPYLMHLARLGLMLADHHYSTLSGREVRLHINATYPLHANTVRVDGRIQMNQTLDEHLLGVEAHASQVIHALPGFERHLSCLVRHKKLGQRSSVARFRWQDRAADVATAMRGRAAGQGAFIVNMASTGCGKTLANARIMNALADPKRGLRCAFAMGLRTLTLQTGRSFRDDLGLTDDALAIQVGGRENRELFEHYRALAEQSGSASRQDLLDEESSYVQFEGNDQHPVLQRLSHNRQVRSLLAAPVLVCTIDHLTPATESLRGGRQIVPMLRLMSGDLVVDEPDEFDMDDLPALTRLVHWAGLLGSRVLLSSATLPPALVEGLFLAYSDGRAWFQRNRGERPGEPANICCAWVDEFGQAQQDCPDGATFLTKHLDFVQKRIDHLRKEPVRRHCELLPLSFTTHDKAERREQLAGILREAALSLHARHHGMDANSGKRVSFGLIRMANIDPLFDIALALYQQDAPPGVRIHLCVYHSQFPLLLRSAIENRLDTALNRRDEGAVYRLPEIRAGLDQHGEQDHLFIVLGSPVTEVGRDHDYDWAVVEPSSMRSLIQLAGRVRRHRIGAVETPNLVVLSSNLRHFEHPGEAAFCRPGFEQNRGDFRLTSHDLQHLLNEGERTVIDARPRVLQRPQETLRPRENLVDLEHARLARQMLPVPIQTDPASTRRSRFTSAGAQEIANASSHWRIPLVWLTGVLPQRQPFRADPRPKVELVLLPNEDEDDFELARIEEKNGRTQTVIEDALRHQVPDQRFRADRVVPWGRVDFIAALTEHAEAFELDLMSCAQRFAKVTIPDELQGWRFHAALGFSRAG</sequence>
<feature type="domain" description="HD Cas3-type" evidence="9">
    <location>
        <begin position="102"/>
        <end position="334"/>
    </location>
</feature>
<dbReference type="Proteomes" id="UP000277294">
    <property type="component" value="Unassembled WGS sequence"/>
</dbReference>
<dbReference type="InterPro" id="IPR006483">
    <property type="entry name" value="CRISPR-assoc_Cas3_HD"/>
</dbReference>
<evidence type="ECO:0000313" key="10">
    <source>
        <dbReference type="EMBL" id="VCU69226.1"/>
    </source>
</evidence>
<dbReference type="GO" id="GO:0004386">
    <property type="term" value="F:helicase activity"/>
    <property type="evidence" value="ECO:0007669"/>
    <property type="project" value="UniProtKB-KW"/>
</dbReference>
<keyword evidence="4" id="KW-0547">Nucleotide-binding</keyword>
<protein>
    <submittedName>
        <fullName evidence="10">CRISPR-associated nuclease/helicase Cas3 subtype I-F/YPEST</fullName>
        <ecNumber evidence="10">3.1.-.-</ecNumber>
    </submittedName>
</protein>
<dbReference type="AlphaFoldDB" id="A0A3P4B0Z2"/>
<dbReference type="Gene3D" id="1.10.3210.30">
    <property type="match status" value="1"/>
</dbReference>
<keyword evidence="7" id="KW-0067">ATP-binding</keyword>
<keyword evidence="5 10" id="KW-0378">Hydrolase</keyword>
<name>A0A3P4B0Z2_9BURK</name>
<dbReference type="InterPro" id="IPR013395">
    <property type="entry name" value="CRISPR-assoc_Cas3_yers"/>
</dbReference>
<evidence type="ECO:0000256" key="4">
    <source>
        <dbReference type="ARBA" id="ARBA00022741"/>
    </source>
</evidence>
<evidence type="ECO:0000256" key="5">
    <source>
        <dbReference type="ARBA" id="ARBA00022801"/>
    </source>
</evidence>
<evidence type="ECO:0000313" key="11">
    <source>
        <dbReference type="Proteomes" id="UP000277294"/>
    </source>
</evidence>